<feature type="compositionally biased region" description="Gly residues" evidence="1">
    <location>
        <begin position="272"/>
        <end position="282"/>
    </location>
</feature>
<gene>
    <name evidence="3" type="primary">LOC117003525</name>
</gene>
<evidence type="ECO:0000313" key="4">
    <source>
        <dbReference type="Proteomes" id="UP000694563"/>
    </source>
</evidence>
<reference evidence="3" key="3">
    <citation type="submission" date="2025-09" db="UniProtKB">
        <authorList>
            <consortium name="Ensembl"/>
        </authorList>
    </citation>
    <scope>IDENTIFICATION</scope>
</reference>
<feature type="compositionally biased region" description="Pro residues" evidence="1">
    <location>
        <begin position="401"/>
        <end position="411"/>
    </location>
</feature>
<feature type="compositionally biased region" description="Pro residues" evidence="1">
    <location>
        <begin position="314"/>
        <end position="323"/>
    </location>
</feature>
<feature type="domain" description="SRA1/Sec31" evidence="2">
    <location>
        <begin position="504"/>
        <end position="621"/>
    </location>
</feature>
<name>A0A8C3Y0G8_CATUS</name>
<organism evidence="3 4">
    <name type="scientific">Catharus ustulatus</name>
    <name type="common">Russet-backed thrush</name>
    <name type="synonym">Hylocichla ustulatus</name>
    <dbReference type="NCBI Taxonomy" id="91951"/>
    <lineage>
        <taxon>Eukaryota</taxon>
        <taxon>Metazoa</taxon>
        <taxon>Chordata</taxon>
        <taxon>Craniata</taxon>
        <taxon>Vertebrata</taxon>
        <taxon>Euteleostomi</taxon>
        <taxon>Archelosauria</taxon>
        <taxon>Archosauria</taxon>
        <taxon>Dinosauria</taxon>
        <taxon>Saurischia</taxon>
        <taxon>Theropoda</taxon>
        <taxon>Coelurosauria</taxon>
        <taxon>Aves</taxon>
        <taxon>Neognathae</taxon>
        <taxon>Neoaves</taxon>
        <taxon>Telluraves</taxon>
        <taxon>Australaves</taxon>
        <taxon>Passeriformes</taxon>
        <taxon>Turdidae</taxon>
        <taxon>Catharus</taxon>
    </lineage>
</organism>
<evidence type="ECO:0000259" key="2">
    <source>
        <dbReference type="Pfam" id="PF07304"/>
    </source>
</evidence>
<feature type="compositionally biased region" description="Basic residues" evidence="1">
    <location>
        <begin position="326"/>
        <end position="336"/>
    </location>
</feature>
<dbReference type="Ensembl" id="ENSCUST00005006744.1">
    <property type="protein sequence ID" value="ENSCUSP00005006500.1"/>
    <property type="gene ID" value="ENSCUSG00005004077.1"/>
</dbReference>
<feature type="compositionally biased region" description="Pro residues" evidence="1">
    <location>
        <begin position="295"/>
        <end position="305"/>
    </location>
</feature>
<feature type="region of interest" description="Disordered" evidence="1">
    <location>
        <begin position="469"/>
        <end position="530"/>
    </location>
</feature>
<feature type="compositionally biased region" description="Low complexity" evidence="1">
    <location>
        <begin position="211"/>
        <end position="221"/>
    </location>
</feature>
<dbReference type="Pfam" id="PF07304">
    <property type="entry name" value="SRA1"/>
    <property type="match status" value="1"/>
</dbReference>
<feature type="compositionally biased region" description="Basic residues" evidence="1">
    <location>
        <begin position="192"/>
        <end position="210"/>
    </location>
</feature>
<dbReference type="GO" id="GO:0006357">
    <property type="term" value="P:regulation of transcription by RNA polymerase II"/>
    <property type="evidence" value="ECO:0007669"/>
    <property type="project" value="InterPro"/>
</dbReference>
<proteinExistence type="predicted"/>
<feature type="compositionally biased region" description="Low complexity" evidence="1">
    <location>
        <begin position="506"/>
        <end position="530"/>
    </location>
</feature>
<evidence type="ECO:0000256" key="1">
    <source>
        <dbReference type="SAM" id="MobiDB-lite"/>
    </source>
</evidence>
<keyword evidence="4" id="KW-1185">Reference proteome</keyword>
<evidence type="ECO:0000313" key="3">
    <source>
        <dbReference type="Ensembl" id="ENSCUSP00005006500.1"/>
    </source>
</evidence>
<dbReference type="Proteomes" id="UP000694563">
    <property type="component" value="Chromosome 15"/>
</dbReference>
<sequence length="636" mass="64318">MQTYEALYIGSLPVPRAMGERRCSPAGGDTQESPPCPGAGRPLPAPCPQLGPTGWGVPLPRDGCVERGHREADETPWAGELDTLPHLRVRHGHEGAPCAGGEGTGGCGRGGPGAAPGRAHLGGGSAARAAARGGWARGVPAGARGGGAHLGVPGAVRDLPGRGPGRAHLRAHRGHRATLPVRGLLVRARRRHHLGGRAGRLHGEHRRPRGTRAAPGRAGVPSVPRACLSCPRRCSTRSASWPPHRGRRRRARLAGAGPGRRAAGDSARGAAKAGGGGGGAGAGARKRGTLLLPGGVPPPAGPPAQPVAGRAGPGPGPEPPGGSPRPRARPRPRPRARPPQGRGQARPRPSRPSPPGGPEGAGPGVTWRDGGVLREAGEPGARLERPPPVLVRAAGTSRGLPPDPAHPPGPRPARGGIPRSAPRGPACPSPCPASPSGSGPSSRGRSLPGSAGSCGLAPAAAVLGAAEPGLRVPRSAGPGVPALTGSAPLLCRCPPGPAQRSRRPRSAAAPGAGAAPQGSAGAAPRAEARPSAACPEQEQCSVSADTVLAPLRAALDSCRATVQKQVCNDIGRRLTVLEDAWAQGKLSAPVRKRMSLLVQELQQQHWDAADEIHRSLMVDHVERGEPVDGGREAPHR</sequence>
<feature type="compositionally biased region" description="Low complexity" evidence="1">
    <location>
        <begin position="338"/>
        <end position="347"/>
    </location>
</feature>
<feature type="compositionally biased region" description="Low complexity" evidence="1">
    <location>
        <begin position="412"/>
        <end position="424"/>
    </location>
</feature>
<feature type="compositionally biased region" description="Basic and acidic residues" evidence="1">
    <location>
        <begin position="371"/>
        <end position="385"/>
    </location>
</feature>
<dbReference type="InterPro" id="IPR040243">
    <property type="entry name" value="Steroid_recept_RNA_1"/>
</dbReference>
<accession>A0A8C3Y0G8</accession>
<dbReference type="AlphaFoldDB" id="A0A8C3Y0G8"/>
<feature type="compositionally biased region" description="Low complexity" evidence="1">
    <location>
        <begin position="434"/>
        <end position="455"/>
    </location>
</feature>
<reference evidence="3" key="1">
    <citation type="submission" date="2020-10" db="EMBL/GenBank/DDBJ databases">
        <title>Catharus ustulatus (Swainson's thrush) genome, bCatUst1, primary haplotype v2.</title>
        <authorList>
            <person name="Delmore K."/>
            <person name="Vafadar M."/>
            <person name="Formenti G."/>
            <person name="Chow W."/>
            <person name="Pelan S."/>
            <person name="Howe K."/>
            <person name="Rhie A."/>
            <person name="Mountcastle J."/>
            <person name="Haase B."/>
            <person name="Fedrigo O."/>
            <person name="Jarvis E.D."/>
        </authorList>
    </citation>
    <scope>NUCLEOTIDE SEQUENCE [LARGE SCALE GENOMIC DNA]</scope>
</reference>
<feature type="region of interest" description="Disordered" evidence="1">
    <location>
        <begin position="17"/>
        <end position="50"/>
    </location>
</feature>
<protein>
    <recommendedName>
        <fullName evidence="2">SRA1/Sec31 domain-containing protein</fullName>
    </recommendedName>
</protein>
<feature type="compositionally biased region" description="Low complexity" evidence="1">
    <location>
        <begin position="253"/>
        <end position="271"/>
    </location>
</feature>
<dbReference type="Gene3D" id="1.20.940.10">
    <property type="entry name" value="Functional domain of the splicing factor Prp18"/>
    <property type="match status" value="1"/>
</dbReference>
<dbReference type="GO" id="GO:0003713">
    <property type="term" value="F:transcription coactivator activity"/>
    <property type="evidence" value="ECO:0007669"/>
    <property type="project" value="InterPro"/>
</dbReference>
<dbReference type="PANTHER" id="PTHR18834">
    <property type="entry name" value="STEROID RECEPTOR RNA ACTIVATOR 1"/>
    <property type="match status" value="1"/>
</dbReference>
<feature type="region of interest" description="Disordered" evidence="1">
    <location>
        <begin position="192"/>
        <end position="455"/>
    </location>
</feature>
<dbReference type="PANTHER" id="PTHR18834:SF2">
    <property type="entry name" value="STEROID RECEPTOR RNA ACTIVATOR 1"/>
    <property type="match status" value="1"/>
</dbReference>
<dbReference type="GO" id="GO:0005634">
    <property type="term" value="C:nucleus"/>
    <property type="evidence" value="ECO:0007669"/>
    <property type="project" value="TreeGrafter"/>
</dbReference>
<reference evidence="3" key="2">
    <citation type="submission" date="2025-08" db="UniProtKB">
        <authorList>
            <consortium name="Ensembl"/>
        </authorList>
    </citation>
    <scope>IDENTIFICATION</scope>
</reference>
<dbReference type="InterPro" id="IPR009917">
    <property type="entry name" value="SRA1/Sec31"/>
</dbReference>